<evidence type="ECO:0000256" key="9">
    <source>
        <dbReference type="RuleBase" id="RU000688"/>
    </source>
</evidence>
<evidence type="ECO:0000313" key="12">
    <source>
        <dbReference type="EMBL" id="KIH66444.1"/>
    </source>
</evidence>
<evidence type="ECO:0000256" key="2">
    <source>
        <dbReference type="ARBA" id="ARBA00022475"/>
    </source>
</evidence>
<dbReference type="PANTHER" id="PTHR24247">
    <property type="entry name" value="5-HYDROXYTRYPTAMINE RECEPTOR"/>
    <property type="match status" value="1"/>
</dbReference>
<dbReference type="PRINTS" id="PR00237">
    <property type="entry name" value="GPCRRHODOPSN"/>
</dbReference>
<keyword evidence="7 9" id="KW-0675">Receptor</keyword>
<evidence type="ECO:0000256" key="7">
    <source>
        <dbReference type="ARBA" id="ARBA00023170"/>
    </source>
</evidence>
<dbReference type="EMBL" id="KN727117">
    <property type="protein sequence ID" value="KIH66444.1"/>
    <property type="molecule type" value="Genomic_DNA"/>
</dbReference>
<dbReference type="GO" id="GO:0004993">
    <property type="term" value="F:G protein-coupled serotonin receptor activity"/>
    <property type="evidence" value="ECO:0007669"/>
    <property type="project" value="TreeGrafter"/>
</dbReference>
<evidence type="ECO:0000256" key="6">
    <source>
        <dbReference type="ARBA" id="ARBA00023136"/>
    </source>
</evidence>
<keyword evidence="4 10" id="KW-1133">Transmembrane helix</keyword>
<dbReference type="AlphaFoldDB" id="A0A0C2H4I3"/>
<dbReference type="SUPFAM" id="SSF81321">
    <property type="entry name" value="Family A G protein-coupled receptor-like"/>
    <property type="match status" value="1"/>
</dbReference>
<sequence length="243" mass="26771">MERALPPLSYTILPLTHDPWPHNGDDLSTSSSSATHITSHSTSLLLKALLAIAVLVMIIVTVVGNALVCLAVVLVRKLKQPANFLIVSLAIADFFVGMLVMPLALVDLLFPEWPLGRFPNEPNYRSMCKLWTTADLTLCTASIVSLCAISVDRYLVITRPLRYSAMRTTARMLVYIAIVWVIAAVVSVSSHIIANLLDTQEADDRICQVWMSLCILGCTWSRPDTSCSVILINNLLFVLEYGI</sequence>
<dbReference type="GO" id="GO:0007268">
    <property type="term" value="P:chemical synaptic transmission"/>
    <property type="evidence" value="ECO:0007669"/>
    <property type="project" value="TreeGrafter"/>
</dbReference>
<keyword evidence="5 9" id="KW-0297">G-protein coupled receptor</keyword>
<dbReference type="InterPro" id="IPR000276">
    <property type="entry name" value="GPCR_Rhodpsn"/>
</dbReference>
<feature type="transmembrane region" description="Helical" evidence="10">
    <location>
        <begin position="130"/>
        <end position="151"/>
    </location>
</feature>
<dbReference type="PROSITE" id="PS00237">
    <property type="entry name" value="G_PROTEIN_RECEP_F1_1"/>
    <property type="match status" value="1"/>
</dbReference>
<feature type="transmembrane region" description="Helical" evidence="10">
    <location>
        <begin position="172"/>
        <end position="194"/>
    </location>
</feature>
<feature type="transmembrane region" description="Helical" evidence="10">
    <location>
        <begin position="48"/>
        <end position="75"/>
    </location>
</feature>
<evidence type="ECO:0000256" key="10">
    <source>
        <dbReference type="SAM" id="Phobius"/>
    </source>
</evidence>
<evidence type="ECO:0000256" key="5">
    <source>
        <dbReference type="ARBA" id="ARBA00023040"/>
    </source>
</evidence>
<name>A0A0C2H4I3_9BILA</name>
<keyword evidence="6 10" id="KW-0472">Membrane</keyword>
<dbReference type="GO" id="GO:0030425">
    <property type="term" value="C:dendrite"/>
    <property type="evidence" value="ECO:0007669"/>
    <property type="project" value="TreeGrafter"/>
</dbReference>
<comment type="subcellular location">
    <subcellularLocation>
        <location evidence="1">Cell membrane</location>
        <topology evidence="1">Multi-pass membrane protein</topology>
    </subcellularLocation>
</comment>
<comment type="similarity">
    <text evidence="9">Belongs to the G-protein coupled receptor 1 family.</text>
</comment>
<dbReference type="GO" id="GO:0005886">
    <property type="term" value="C:plasma membrane"/>
    <property type="evidence" value="ECO:0007669"/>
    <property type="project" value="UniProtKB-SubCell"/>
</dbReference>
<keyword evidence="3 9" id="KW-0812">Transmembrane</keyword>
<reference evidence="12 13" key="1">
    <citation type="submission" date="2013-12" db="EMBL/GenBank/DDBJ databases">
        <title>Draft genome of the parsitic nematode Ancylostoma duodenale.</title>
        <authorList>
            <person name="Mitreva M."/>
        </authorList>
    </citation>
    <scope>NUCLEOTIDE SEQUENCE [LARGE SCALE GENOMIC DNA]</scope>
    <source>
        <strain evidence="12 13">Zhejiang</strain>
    </source>
</reference>
<evidence type="ECO:0000256" key="1">
    <source>
        <dbReference type="ARBA" id="ARBA00004651"/>
    </source>
</evidence>
<dbReference type="Gene3D" id="1.20.1070.10">
    <property type="entry name" value="Rhodopsin 7-helix transmembrane proteins"/>
    <property type="match status" value="1"/>
</dbReference>
<feature type="transmembrane region" description="Helical" evidence="10">
    <location>
        <begin position="82"/>
        <end position="110"/>
    </location>
</feature>
<evidence type="ECO:0000256" key="3">
    <source>
        <dbReference type="ARBA" id="ARBA00022692"/>
    </source>
</evidence>
<dbReference type="GO" id="GO:0045202">
    <property type="term" value="C:synapse"/>
    <property type="evidence" value="ECO:0007669"/>
    <property type="project" value="GOC"/>
</dbReference>
<evidence type="ECO:0000313" key="13">
    <source>
        <dbReference type="Proteomes" id="UP000054047"/>
    </source>
</evidence>
<dbReference type="PANTHER" id="PTHR24247:SF202">
    <property type="entry name" value="5-HYDROXYTRYPTAMINE RECEPTOR 1"/>
    <property type="match status" value="1"/>
</dbReference>
<feature type="domain" description="G-protein coupled receptors family 1 profile" evidence="11">
    <location>
        <begin position="64"/>
        <end position="243"/>
    </location>
</feature>
<accession>A0A0C2H4I3</accession>
<dbReference type="GO" id="GO:0030594">
    <property type="term" value="F:neurotransmitter receptor activity"/>
    <property type="evidence" value="ECO:0007669"/>
    <property type="project" value="TreeGrafter"/>
</dbReference>
<dbReference type="PROSITE" id="PS50262">
    <property type="entry name" value="G_PROTEIN_RECEP_F1_2"/>
    <property type="match status" value="1"/>
</dbReference>
<evidence type="ECO:0000259" key="11">
    <source>
        <dbReference type="PROSITE" id="PS50262"/>
    </source>
</evidence>
<dbReference type="OrthoDB" id="5951059at2759"/>
<organism evidence="12 13">
    <name type="scientific">Ancylostoma duodenale</name>
    <dbReference type="NCBI Taxonomy" id="51022"/>
    <lineage>
        <taxon>Eukaryota</taxon>
        <taxon>Metazoa</taxon>
        <taxon>Ecdysozoa</taxon>
        <taxon>Nematoda</taxon>
        <taxon>Chromadorea</taxon>
        <taxon>Rhabditida</taxon>
        <taxon>Rhabditina</taxon>
        <taxon>Rhabditomorpha</taxon>
        <taxon>Strongyloidea</taxon>
        <taxon>Ancylostomatidae</taxon>
        <taxon>Ancylostomatinae</taxon>
        <taxon>Ancylostoma</taxon>
    </lineage>
</organism>
<keyword evidence="8 9" id="KW-0807">Transducer</keyword>
<dbReference type="InterPro" id="IPR017452">
    <property type="entry name" value="GPCR_Rhodpsn_7TM"/>
</dbReference>
<dbReference type="Pfam" id="PF00001">
    <property type="entry name" value="7tm_1"/>
    <property type="match status" value="1"/>
</dbReference>
<dbReference type="GO" id="GO:0007187">
    <property type="term" value="P:G protein-coupled receptor signaling pathway, coupled to cyclic nucleotide second messenger"/>
    <property type="evidence" value="ECO:0007669"/>
    <property type="project" value="TreeGrafter"/>
</dbReference>
<gene>
    <name evidence="12" type="ORF">ANCDUO_03229</name>
</gene>
<evidence type="ECO:0000256" key="4">
    <source>
        <dbReference type="ARBA" id="ARBA00022989"/>
    </source>
</evidence>
<protein>
    <submittedName>
        <fullName evidence="12">7 transmembrane receptor</fullName>
    </submittedName>
</protein>
<dbReference type="Proteomes" id="UP000054047">
    <property type="component" value="Unassembled WGS sequence"/>
</dbReference>
<evidence type="ECO:0000256" key="8">
    <source>
        <dbReference type="ARBA" id="ARBA00023224"/>
    </source>
</evidence>
<keyword evidence="2" id="KW-1003">Cell membrane</keyword>
<proteinExistence type="inferred from homology"/>
<keyword evidence="13" id="KW-1185">Reference proteome</keyword>